<sequence>MKANILPICLLLLLTSCNDLLIEAPKSIAVETFYNTAVEVEGAIAAIYAPLKTIYGSEYLPLLESSTDYHKGGGSYAPNSEFQGLNSTNITRAGTKWESFYLGIRNANLVLANVPKTKQLSDEIKNRYLAEAKFMRALIYFQLVRCFGDLVLRTEANMGETNVKRSPSSEVYKLIKDDLLFAENLVPATEPAPGRATKWAVKTLLADVYFYTGSYPEAANKAKEVIDSGKYALVEVSTADDFTKLFGPEVISSSEEILSLKYSKDQQWGYPFFTHAIKSPYMLAAGFGGALYSEEQNYVYANWDKNDLRKSYGWYKSTLAFGTNTILNKKFSDPGSLQPRNDYPLYRYADLLLLYAEASCEAVGLPDINSLDALNKVHRRAYGYNSSQASPVDFKLADYTKASFIELVRKERGYETQSEGKRWFDLKRTGKAKEYIKIATGKDIADKHYLWPIPLSELNYNGALDAVKDQNLGY</sequence>
<protein>
    <submittedName>
        <fullName evidence="9">RagB/SusD family nutrient uptake outer membrane protein</fullName>
    </submittedName>
</protein>
<dbReference type="PROSITE" id="PS51257">
    <property type="entry name" value="PROKAR_LIPOPROTEIN"/>
    <property type="match status" value="1"/>
</dbReference>
<feature type="domain" description="RagB/SusD" evidence="7">
    <location>
        <begin position="295"/>
        <end position="474"/>
    </location>
</feature>
<feature type="signal peptide" evidence="6">
    <location>
        <begin position="1"/>
        <end position="21"/>
    </location>
</feature>
<keyword evidence="4" id="KW-0472">Membrane</keyword>
<evidence type="ECO:0000256" key="4">
    <source>
        <dbReference type="ARBA" id="ARBA00023136"/>
    </source>
</evidence>
<keyword evidence="3 6" id="KW-0732">Signal</keyword>
<evidence type="ECO:0000256" key="3">
    <source>
        <dbReference type="ARBA" id="ARBA00022729"/>
    </source>
</evidence>
<evidence type="ECO:0000313" key="9">
    <source>
        <dbReference type="EMBL" id="MVM33163.1"/>
    </source>
</evidence>
<dbReference type="Gene3D" id="1.25.40.390">
    <property type="match status" value="1"/>
</dbReference>
<dbReference type="GO" id="GO:0009279">
    <property type="term" value="C:cell outer membrane"/>
    <property type="evidence" value="ECO:0007669"/>
    <property type="project" value="UniProtKB-SubCell"/>
</dbReference>
<evidence type="ECO:0000259" key="8">
    <source>
        <dbReference type="Pfam" id="PF14322"/>
    </source>
</evidence>
<dbReference type="InterPro" id="IPR033985">
    <property type="entry name" value="SusD-like_N"/>
</dbReference>
<comment type="similarity">
    <text evidence="2">Belongs to the SusD family.</text>
</comment>
<dbReference type="EMBL" id="WPIN01000010">
    <property type="protein sequence ID" value="MVM33163.1"/>
    <property type="molecule type" value="Genomic_DNA"/>
</dbReference>
<evidence type="ECO:0000256" key="1">
    <source>
        <dbReference type="ARBA" id="ARBA00004442"/>
    </source>
</evidence>
<keyword evidence="5" id="KW-0998">Cell outer membrane</keyword>
<evidence type="ECO:0000256" key="6">
    <source>
        <dbReference type="SAM" id="SignalP"/>
    </source>
</evidence>
<dbReference type="InterPro" id="IPR012944">
    <property type="entry name" value="SusD_RagB_dom"/>
</dbReference>
<dbReference type="Pfam" id="PF14322">
    <property type="entry name" value="SusD-like_3"/>
    <property type="match status" value="1"/>
</dbReference>
<evidence type="ECO:0000313" key="10">
    <source>
        <dbReference type="Proteomes" id="UP000436006"/>
    </source>
</evidence>
<comment type="caution">
    <text evidence="9">The sequence shown here is derived from an EMBL/GenBank/DDBJ whole genome shotgun (WGS) entry which is preliminary data.</text>
</comment>
<feature type="domain" description="SusD-like N-terminal" evidence="8">
    <location>
        <begin position="86"/>
        <end position="209"/>
    </location>
</feature>
<dbReference type="CDD" id="cd08977">
    <property type="entry name" value="SusD"/>
    <property type="match status" value="1"/>
</dbReference>
<dbReference type="SUPFAM" id="SSF48452">
    <property type="entry name" value="TPR-like"/>
    <property type="match status" value="1"/>
</dbReference>
<organism evidence="9 10">
    <name type="scientific">Spirosoma arboris</name>
    <dbReference type="NCBI Taxonomy" id="2682092"/>
    <lineage>
        <taxon>Bacteria</taxon>
        <taxon>Pseudomonadati</taxon>
        <taxon>Bacteroidota</taxon>
        <taxon>Cytophagia</taxon>
        <taxon>Cytophagales</taxon>
        <taxon>Cytophagaceae</taxon>
        <taxon>Spirosoma</taxon>
    </lineage>
</organism>
<dbReference type="AlphaFoldDB" id="A0A7K1SHC7"/>
<name>A0A7K1SHC7_9BACT</name>
<reference evidence="9 10" key="1">
    <citation type="submission" date="2019-12" db="EMBL/GenBank/DDBJ databases">
        <title>Spirosoma sp. HMF4905 genome sequencing and assembly.</title>
        <authorList>
            <person name="Kang H."/>
            <person name="Cha I."/>
            <person name="Kim H."/>
            <person name="Joh K."/>
        </authorList>
    </citation>
    <scope>NUCLEOTIDE SEQUENCE [LARGE SCALE GENOMIC DNA]</scope>
    <source>
        <strain evidence="9 10">HMF4905</strain>
    </source>
</reference>
<evidence type="ECO:0000256" key="5">
    <source>
        <dbReference type="ARBA" id="ARBA00023237"/>
    </source>
</evidence>
<accession>A0A7K1SHC7</accession>
<dbReference type="InterPro" id="IPR011990">
    <property type="entry name" value="TPR-like_helical_dom_sf"/>
</dbReference>
<dbReference type="RefSeq" id="WP_157587885.1">
    <property type="nucleotide sequence ID" value="NZ_WPIN01000010.1"/>
</dbReference>
<gene>
    <name evidence="9" type="ORF">GO755_24190</name>
</gene>
<feature type="chain" id="PRO_5029496300" evidence="6">
    <location>
        <begin position="22"/>
        <end position="474"/>
    </location>
</feature>
<dbReference type="Pfam" id="PF07980">
    <property type="entry name" value="SusD_RagB"/>
    <property type="match status" value="1"/>
</dbReference>
<comment type="subcellular location">
    <subcellularLocation>
        <location evidence="1">Cell outer membrane</location>
    </subcellularLocation>
</comment>
<evidence type="ECO:0000256" key="2">
    <source>
        <dbReference type="ARBA" id="ARBA00006275"/>
    </source>
</evidence>
<evidence type="ECO:0000259" key="7">
    <source>
        <dbReference type="Pfam" id="PF07980"/>
    </source>
</evidence>
<proteinExistence type="inferred from homology"/>
<keyword evidence="10" id="KW-1185">Reference proteome</keyword>
<dbReference type="Proteomes" id="UP000436006">
    <property type="component" value="Unassembled WGS sequence"/>
</dbReference>